<organism evidence="1 2">
    <name type="scientific">Chitinophaga arvensicola</name>
    <dbReference type="NCBI Taxonomy" id="29529"/>
    <lineage>
        <taxon>Bacteria</taxon>
        <taxon>Pseudomonadati</taxon>
        <taxon>Bacteroidota</taxon>
        <taxon>Chitinophagia</taxon>
        <taxon>Chitinophagales</taxon>
        <taxon>Chitinophagaceae</taxon>
        <taxon>Chitinophaga</taxon>
    </lineage>
</organism>
<sequence>MEVITDFESRQLFLSRSGEKTAAPLLYNSKDEQVQQWPQYPGYSVIAWHPATRRLVLNSQWIKGSRKLVTRLVVMNIDTQEEVYSTERHMYYNALFNGAGTHLLLEAYNQKPLWVDLLTGDAIAVLPSEIRLANGTYNPEQDVFYFPLEKKKAYLRVDGADFSSSLVKTPYSDKVDQLVFTNGQYLVLTEGNLLFCCDQQFRPIWQRNFSDMGGDSGRVTGTGLVVTEDDQLLCISASSTESNRWGVEYILYKQTGEVRNTLPGEQGRGRVAGGYFDHQVLLFTMKLLDLQTGAVADFLPGFK</sequence>
<dbReference type="Proteomes" id="UP000199310">
    <property type="component" value="Unassembled WGS sequence"/>
</dbReference>
<keyword evidence="2" id="KW-1185">Reference proteome</keyword>
<protein>
    <recommendedName>
        <fullName evidence="3">TolB-like 6-blade propeller-like</fullName>
    </recommendedName>
</protein>
<name>A0A1I0S7V5_9BACT</name>
<dbReference type="EMBL" id="FOJG01000002">
    <property type="protein sequence ID" value="SEW51896.1"/>
    <property type="molecule type" value="Genomic_DNA"/>
</dbReference>
<evidence type="ECO:0008006" key="3">
    <source>
        <dbReference type="Google" id="ProtNLM"/>
    </source>
</evidence>
<dbReference type="OrthoDB" id="680253at2"/>
<dbReference type="SUPFAM" id="SSF69322">
    <property type="entry name" value="Tricorn protease domain 2"/>
    <property type="match status" value="1"/>
</dbReference>
<dbReference type="RefSeq" id="WP_089898353.1">
    <property type="nucleotide sequence ID" value="NZ_FOJG01000002.1"/>
</dbReference>
<proteinExistence type="predicted"/>
<evidence type="ECO:0000313" key="2">
    <source>
        <dbReference type="Proteomes" id="UP000199310"/>
    </source>
</evidence>
<evidence type="ECO:0000313" key="1">
    <source>
        <dbReference type="EMBL" id="SEW51896.1"/>
    </source>
</evidence>
<gene>
    <name evidence="1" type="ORF">SAMN04488122_4571</name>
</gene>
<reference evidence="2" key="1">
    <citation type="submission" date="2016-10" db="EMBL/GenBank/DDBJ databases">
        <authorList>
            <person name="Varghese N."/>
            <person name="Submissions S."/>
        </authorList>
    </citation>
    <scope>NUCLEOTIDE SEQUENCE [LARGE SCALE GENOMIC DNA]</scope>
    <source>
        <strain evidence="2">DSM 3695</strain>
    </source>
</reference>
<accession>A0A1I0S7V5</accession>
<dbReference type="STRING" id="29529.SAMN04488122_4571"/>
<dbReference type="AlphaFoldDB" id="A0A1I0S7V5"/>